<accession>A0A8J3Q978</accession>
<name>A0A8J3Q978_9ACTN</name>
<dbReference type="EMBL" id="BONY01000018">
    <property type="protein sequence ID" value="GIH05360.1"/>
    <property type="molecule type" value="Genomic_DNA"/>
</dbReference>
<dbReference type="InterPro" id="IPR003776">
    <property type="entry name" value="YcaO-like_dom"/>
</dbReference>
<evidence type="ECO:0000313" key="3">
    <source>
        <dbReference type="Proteomes" id="UP000612899"/>
    </source>
</evidence>
<dbReference type="AlphaFoldDB" id="A0A8J3Q978"/>
<dbReference type="NCBIfam" id="TIGR00702">
    <property type="entry name" value="YcaO-type kinase domain"/>
    <property type="match status" value="2"/>
</dbReference>
<dbReference type="Pfam" id="PF02624">
    <property type="entry name" value="YcaO"/>
    <property type="match status" value="1"/>
</dbReference>
<evidence type="ECO:0000313" key="2">
    <source>
        <dbReference type="EMBL" id="GIH05360.1"/>
    </source>
</evidence>
<reference evidence="2" key="1">
    <citation type="submission" date="2021-01" db="EMBL/GenBank/DDBJ databases">
        <title>Whole genome shotgun sequence of Rhizocola hellebori NBRC 109834.</title>
        <authorList>
            <person name="Komaki H."/>
            <person name="Tamura T."/>
        </authorList>
    </citation>
    <scope>NUCLEOTIDE SEQUENCE</scope>
    <source>
        <strain evidence="2">NBRC 109834</strain>
    </source>
</reference>
<dbReference type="Proteomes" id="UP000612899">
    <property type="component" value="Unassembled WGS sequence"/>
</dbReference>
<dbReference type="PANTHER" id="PTHR37809">
    <property type="entry name" value="RIBOSOMAL PROTEIN S12 METHYLTHIOTRANSFERASE ACCESSORY FACTOR YCAO"/>
    <property type="match status" value="1"/>
</dbReference>
<gene>
    <name evidence="2" type="ORF">Rhe02_34270</name>
</gene>
<protein>
    <submittedName>
        <fullName evidence="2">Methanogenesis marker 1 protein</fullName>
    </submittedName>
</protein>
<organism evidence="2 3">
    <name type="scientific">Rhizocola hellebori</name>
    <dbReference type="NCBI Taxonomy" id="1392758"/>
    <lineage>
        <taxon>Bacteria</taxon>
        <taxon>Bacillati</taxon>
        <taxon>Actinomycetota</taxon>
        <taxon>Actinomycetes</taxon>
        <taxon>Micromonosporales</taxon>
        <taxon>Micromonosporaceae</taxon>
        <taxon>Rhizocola</taxon>
    </lineage>
</organism>
<comment type="caution">
    <text evidence="2">The sequence shown here is derived from an EMBL/GenBank/DDBJ whole genome shotgun (WGS) entry which is preliminary data.</text>
</comment>
<sequence length="449" mass="49121">MGLAVKLRTSVPKHGDIGRHREFSSEQTFARVRPHLRRAGITRIADITGLDRIGIPVFNAVVPRSHDELSVYNGKGGSPIDAMTSAVMEAMERFCAWQPMRPDRIASFAELSAGTEPVLDPASHNMQPHPLYHAHQPLSWVRGFDLLNEQTVLVPLCLAGYYIRFHEQPCYKVTTTNGIASGNSLEEAICHALSEVVERDAWTMAELVCNRLRTVVATRVANAPPGSVQWLEDKHPALDLGTLPTAPARYAQMFADAGVHLVIRNVTSATGVPTFAALIREDLGPTVSAGHAGYGSHPDAEVAVMRALAEAAQSRAVDLQAVREDLNLPGAKVQKWQHQTYRSQEVDPSRWPYGEAGDPVRFGDVPSHPSDDVMADLGLLLERVRALGLPRVIAVDLSIADLPVHVARVIVPGMETYAMDQGKLGRRAGAMWDTTLRELIARRPEVAVR</sequence>
<keyword evidence="3" id="KW-1185">Reference proteome</keyword>
<dbReference type="PROSITE" id="PS51664">
    <property type="entry name" value="YCAO"/>
    <property type="match status" value="1"/>
</dbReference>
<dbReference type="PANTHER" id="PTHR37809:SF1">
    <property type="entry name" value="RIBOSOMAL PROTEIN S12 METHYLTHIOTRANSFERASE ACCESSORY FACTOR YCAO"/>
    <property type="match status" value="1"/>
</dbReference>
<dbReference type="Gene3D" id="3.30.1330.230">
    <property type="match status" value="2"/>
</dbReference>
<proteinExistence type="predicted"/>
<evidence type="ECO:0000259" key="1">
    <source>
        <dbReference type="PROSITE" id="PS51664"/>
    </source>
</evidence>
<feature type="domain" description="YcaO" evidence="1">
    <location>
        <begin position="74"/>
        <end position="449"/>
    </location>
</feature>